<evidence type="ECO:0000313" key="2">
    <source>
        <dbReference type="EMBL" id="MDQ0471276.1"/>
    </source>
</evidence>
<dbReference type="RefSeq" id="WP_307276119.1">
    <property type="nucleotide sequence ID" value="NZ_JAUSVX010000008.1"/>
</dbReference>
<evidence type="ECO:0000256" key="1">
    <source>
        <dbReference type="SAM" id="SignalP"/>
    </source>
</evidence>
<sequence length="134" mass="14117">MINAIRSGLPALAAALCLCTALSATAGTISKTVPAGRASKVDHYTGWNDDCSFLSVNVDIVVKPAHGTLAPRTAMGRIGDAQIGNAGACRGKPTKVLELYYKPARGYRGTDGFSVNMRTPKSAPVRYDYVVTVE</sequence>
<accession>A0ABU0JAI0</accession>
<feature type="chain" id="PRO_5047296760" evidence="1">
    <location>
        <begin position="27"/>
        <end position="134"/>
    </location>
</feature>
<keyword evidence="3" id="KW-1185">Reference proteome</keyword>
<gene>
    <name evidence="2" type="ORF">QO011_004299</name>
</gene>
<evidence type="ECO:0000313" key="3">
    <source>
        <dbReference type="Proteomes" id="UP001242480"/>
    </source>
</evidence>
<name>A0ABU0JAI0_9HYPH</name>
<reference evidence="2 3" key="1">
    <citation type="submission" date="2023-07" db="EMBL/GenBank/DDBJ databases">
        <title>Genomic Encyclopedia of Type Strains, Phase IV (KMG-IV): sequencing the most valuable type-strain genomes for metagenomic binning, comparative biology and taxonomic classification.</title>
        <authorList>
            <person name="Goeker M."/>
        </authorList>
    </citation>
    <scope>NUCLEOTIDE SEQUENCE [LARGE SCALE GENOMIC DNA]</scope>
    <source>
        <strain evidence="2 3">DSM 19619</strain>
    </source>
</reference>
<feature type="signal peptide" evidence="1">
    <location>
        <begin position="1"/>
        <end position="26"/>
    </location>
</feature>
<protein>
    <submittedName>
        <fullName evidence="2">Uncharacterized protein</fullName>
    </submittedName>
</protein>
<dbReference type="EMBL" id="JAUSVX010000008">
    <property type="protein sequence ID" value="MDQ0471276.1"/>
    <property type="molecule type" value="Genomic_DNA"/>
</dbReference>
<dbReference type="Proteomes" id="UP001242480">
    <property type="component" value="Unassembled WGS sequence"/>
</dbReference>
<proteinExistence type="predicted"/>
<organism evidence="2 3">
    <name type="scientific">Labrys wisconsinensis</name>
    <dbReference type="NCBI Taxonomy" id="425677"/>
    <lineage>
        <taxon>Bacteria</taxon>
        <taxon>Pseudomonadati</taxon>
        <taxon>Pseudomonadota</taxon>
        <taxon>Alphaproteobacteria</taxon>
        <taxon>Hyphomicrobiales</taxon>
        <taxon>Xanthobacteraceae</taxon>
        <taxon>Labrys</taxon>
    </lineage>
</organism>
<keyword evidence="1" id="KW-0732">Signal</keyword>
<comment type="caution">
    <text evidence="2">The sequence shown here is derived from an EMBL/GenBank/DDBJ whole genome shotgun (WGS) entry which is preliminary data.</text>
</comment>